<evidence type="ECO:0000256" key="1">
    <source>
        <dbReference type="SAM" id="MobiDB-lite"/>
    </source>
</evidence>
<sequence>MPRSVYTVDISPPAWNQLAHLTLETYRRIREELDAVAVSLTQEGGRGAGPNAGPNKVKTDGQAPSKLSVVVDDAIALYDVDHSSRRVLLLEVARRLPREL</sequence>
<protein>
    <submittedName>
        <fullName evidence="2">Uncharacterized protein</fullName>
    </submittedName>
</protein>
<evidence type="ECO:0000313" key="3">
    <source>
        <dbReference type="Proteomes" id="UP001611383"/>
    </source>
</evidence>
<feature type="region of interest" description="Disordered" evidence="1">
    <location>
        <begin position="41"/>
        <end position="62"/>
    </location>
</feature>
<gene>
    <name evidence="2" type="ORF">F0U60_41180</name>
</gene>
<dbReference type="EMBL" id="CP043494">
    <property type="protein sequence ID" value="WNG49822.1"/>
    <property type="molecule type" value="Genomic_DNA"/>
</dbReference>
<dbReference type="Proteomes" id="UP001611383">
    <property type="component" value="Chromosome"/>
</dbReference>
<evidence type="ECO:0000313" key="2">
    <source>
        <dbReference type="EMBL" id="WNG49822.1"/>
    </source>
</evidence>
<reference evidence="2 3" key="1">
    <citation type="submission" date="2019-08" db="EMBL/GenBank/DDBJ databases">
        <title>Archangium and Cystobacter genomes.</title>
        <authorList>
            <person name="Chen I.-C.K."/>
            <person name="Wielgoss S."/>
        </authorList>
    </citation>
    <scope>NUCLEOTIDE SEQUENCE [LARGE SCALE GENOMIC DNA]</scope>
    <source>
        <strain evidence="2 3">Cbm 6</strain>
    </source>
</reference>
<name>A0ABY9X338_9BACT</name>
<accession>A0ABY9X338</accession>
<proteinExistence type="predicted"/>
<dbReference type="RefSeq" id="WP_395808180.1">
    <property type="nucleotide sequence ID" value="NZ_CP043494.1"/>
</dbReference>
<organism evidence="2 3">
    <name type="scientific">Archangium minus</name>
    <dbReference type="NCBI Taxonomy" id="83450"/>
    <lineage>
        <taxon>Bacteria</taxon>
        <taxon>Pseudomonadati</taxon>
        <taxon>Myxococcota</taxon>
        <taxon>Myxococcia</taxon>
        <taxon>Myxococcales</taxon>
        <taxon>Cystobacterineae</taxon>
        <taxon>Archangiaceae</taxon>
        <taxon>Archangium</taxon>
    </lineage>
</organism>
<keyword evidence="3" id="KW-1185">Reference proteome</keyword>